<dbReference type="InterPro" id="IPR000315">
    <property type="entry name" value="Znf_B-box"/>
</dbReference>
<dbReference type="FunFam" id="2.60.120.920:FF:000004">
    <property type="entry name" value="Butyrophilin subfamily 1 member A1"/>
    <property type="match status" value="3"/>
</dbReference>
<dbReference type="SUPFAM" id="SSF57845">
    <property type="entry name" value="B-box zinc-binding domain"/>
    <property type="match status" value="5"/>
</dbReference>
<reference evidence="9" key="1">
    <citation type="journal article" date="2021" name="Evol. Appl.">
        <title>The genome of the Pyrenean desman and the effects of bottlenecks and inbreeding on the genomic landscape of an endangered species.</title>
        <authorList>
            <person name="Escoda L."/>
            <person name="Castresana J."/>
        </authorList>
    </citation>
    <scope>NUCLEOTIDE SEQUENCE</scope>
    <source>
        <strain evidence="9">IBE-C5619</strain>
    </source>
</reference>
<feature type="domain" description="B box-type" evidence="7">
    <location>
        <begin position="1330"/>
        <end position="1371"/>
    </location>
</feature>
<dbReference type="InterPro" id="IPR043136">
    <property type="entry name" value="B30.2/SPRY_sf"/>
</dbReference>
<feature type="domain" description="B30.2/SPRY" evidence="8">
    <location>
        <begin position="1711"/>
        <end position="1883"/>
    </location>
</feature>
<dbReference type="InterPro" id="IPR003877">
    <property type="entry name" value="SPRY_dom"/>
</dbReference>
<dbReference type="CDD" id="cd15815">
    <property type="entry name" value="SPRY_PRY_TRIM38"/>
    <property type="match status" value="1"/>
</dbReference>
<evidence type="ECO:0000313" key="10">
    <source>
        <dbReference type="Proteomes" id="UP000700334"/>
    </source>
</evidence>
<dbReference type="Gene3D" id="3.30.40.10">
    <property type="entry name" value="Zinc/RING finger domain, C3HC4 (zinc finger)"/>
    <property type="match status" value="4"/>
</dbReference>
<dbReference type="SMART" id="SM00589">
    <property type="entry name" value="PRY"/>
    <property type="match status" value="3"/>
</dbReference>
<feature type="coiled-coil region" evidence="5">
    <location>
        <begin position="133"/>
        <end position="171"/>
    </location>
</feature>
<evidence type="ECO:0000256" key="2">
    <source>
        <dbReference type="ARBA" id="ARBA00022771"/>
    </source>
</evidence>
<dbReference type="Gene3D" id="2.60.120.920">
    <property type="match status" value="3"/>
</dbReference>
<feature type="domain" description="B box-type" evidence="7">
    <location>
        <begin position="88"/>
        <end position="129"/>
    </location>
</feature>
<dbReference type="PRINTS" id="PR01407">
    <property type="entry name" value="BUTYPHLNCDUF"/>
</dbReference>
<keyword evidence="3" id="KW-0862">Zinc</keyword>
<dbReference type="SUPFAM" id="SSF57850">
    <property type="entry name" value="RING/U-box"/>
    <property type="match status" value="4"/>
</dbReference>
<feature type="coiled-coil region" evidence="5">
    <location>
        <begin position="1133"/>
        <end position="1171"/>
    </location>
</feature>
<feature type="domain" description="B box-type" evidence="7">
    <location>
        <begin position="1016"/>
        <end position="1057"/>
    </location>
</feature>
<dbReference type="CDD" id="cd19761">
    <property type="entry name" value="Bbox2_TRIM5-like"/>
    <property type="match status" value="4"/>
</dbReference>
<dbReference type="Pfam" id="PF15227">
    <property type="entry name" value="zf-C3HC4_4"/>
    <property type="match status" value="3"/>
</dbReference>
<keyword evidence="10" id="KW-1185">Reference proteome</keyword>
<keyword evidence="1" id="KW-0479">Metal-binding</keyword>
<dbReference type="GO" id="GO:0008270">
    <property type="term" value="F:zinc ion binding"/>
    <property type="evidence" value="ECO:0007669"/>
    <property type="project" value="UniProtKB-KW"/>
</dbReference>
<evidence type="ECO:0000313" key="9">
    <source>
        <dbReference type="EMBL" id="KAG8507260.1"/>
    </source>
</evidence>
<accession>A0A8J6DGW1</accession>
<dbReference type="Proteomes" id="UP000700334">
    <property type="component" value="Unassembled WGS sequence"/>
</dbReference>
<comment type="caution">
    <text evidence="9">The sequence shown here is derived from an EMBL/GenBank/DDBJ whole genome shotgun (WGS) entry which is preliminary data.</text>
</comment>
<proteinExistence type="predicted"/>
<sequence length="1883" mass="216948">MASVTSTKKMREEASCSICLELMTEPVSINCGHSFCRQCIEDILEKTNPVTSSQQIFLCPLCRTPFQRESLRPNKQLENLTETIRELERESLCEEHGEQLHLFCEDDGQLICWRCERSPQHQSHVTALVKDICSGYKEKLKKAVAKLRSLQEQCKSQKQLTREQITEWEENIELRRQKIQSDFKNLHNFLHEEEKCFLWRLEKEKEHILRRLQDGEASLKKQSLELKNHILELEEKCEESAHNLLQDVKDTLSRSLAVKLKTPKVLSLEPQTVCNVSELYLDVKKILRSYQVNVTLDPDTAHPKLILSEDQRQVTRGDAQRNLNTARRFRVLPCVLGCEGFIAGRYYFEVDVGEGTEWDLGVCLENVPRDVNMMVEPQSGFWAIRRCIFNYYVALTHLHTSLPLREQPRVVGVSLDYEAGLVSFYNMSTGSHIFTFPKASFSDTLRPFFRVYQGSPLFLPPPHKTMASATATKKMREEASCSICLELMTEPVSINCGHSFCRQCITDILEKTNPVTSSQQIFLCPLCRTPFQRESLRPNKQLENLTETIRELERESLCEEHGEQLHLFCEDDGQLICWRCERSPQHQGHVTALVKDICSGYKKQNWSSSGKVMVLASATKKLREETTCTICRQLMTEPVSINCEHSFCRRCIENNLQKQYYVTSWLGMFYCPQCKAPFTRASIRHNKYVETLLEYITTLCEEHGDPLHLFCEDDGHPICWSCKRSPQHRGHNTSPVEDMYPVYKEKVELQRQKIQCGFEKLHIFLREKEKYYLQELEEEKNKTLTRLQDNEANLAKQSHEIDSHILELEKKCQASSLKLLQGVKDTLSRSSAVKLEVPEDVSLELCTEFDFSKVCSGMKKMFLFPHPDFSAVKPRAYRGQKGVGLGSERKGSCAPKSKCRSYDCLKTKKTHRPPQKQNCSGRPSPIANRIQYRTFRRSNVFINSDQEDEGGSHVLHLPGADEETREHLLWAQLLQPVHNGIPWAECPIWCGIPFQKESLRPNRQLENLTVTIKEMEQEKLCEEHGQQLQVFCEDDGQLICWRCERSPQHRGHNTALVEDVCSDYKVKLQEIVTKLKGTQDRCKSTKLFTKEQITKWEENIELQRQKIQSEFRNLHNFLHEEEKAHLWRLDKEKEQLLRRLQDGEASLEKQSLELRRLLQELEKKCEGSAQNLLQVRGCELVAEKVDFIKSWTTERIMMRESSLPQIFKILLRGSGEAESFTLNTLADSSLPTDTYELSGRAMASISVIRKMKVEATCSICHQLMMKPISITCGHNFCCQCISEHSFRVLKEQSGFGPMIACPLCRKFFQMEDFRPNMQLQNLIETIKEMDRVRLCEEHGEQLHLFCEDDRQLICWRCERTPQHRGHNTAPVEDVCPGYKVSGCPHLSASIASSLHILLKFVCLKTQIENIELQRQKIQSEFRNLHNFLHEEEKAHLWRLDKEKEQLLRRLQDGKASLEKQSLELRRLLQELEKKCEGSAQDLLQLNGMSSVYSRHSEVKLDLPEPFCLQPQTVCNVSELYFDVKKMLKSFQVSVTLDPDTAHPELILSEDQRHVTQGGDPKKQTKSKRFSVLPCVLGCEGFTTGRHYFEVCVGEGSAWDIGVCLESVQRDKNTSPVPKSGFWAIRLCPTKGYMALSSPTTPLRLMEQPQVVGVFLDCDAGLVSFYDMNAGSHIFTFPRASFSDALRPYFQTGFTSSKLYSPQHPNVFSFSVSVTLNPDTAHPELILSKDRRQVTRGSPQKKTQDSRRFSVLPCVLGCEGFTSGRHYFEVDVGEGLQWDIGVCMGNVPKNTDVKLMPQTGFWAIRLCNRDHYEALTSPPTTLCLREKPKIMGLFLDCEAGLVHFYNVTAGSHIFTFGKFFLCDIIWPFFQVYHYSPLFLPPPEE</sequence>
<dbReference type="OrthoDB" id="6105938at2759"/>
<dbReference type="InterPro" id="IPR013083">
    <property type="entry name" value="Znf_RING/FYVE/PHD"/>
</dbReference>
<dbReference type="Pfam" id="PF13765">
    <property type="entry name" value="PRY"/>
    <property type="match status" value="3"/>
</dbReference>
<dbReference type="PROSITE" id="PS50188">
    <property type="entry name" value="B302_SPRY"/>
    <property type="match status" value="3"/>
</dbReference>
<evidence type="ECO:0000256" key="3">
    <source>
        <dbReference type="ARBA" id="ARBA00022833"/>
    </source>
</evidence>
<dbReference type="InterPro" id="IPR050143">
    <property type="entry name" value="TRIM/RBCC"/>
</dbReference>
<evidence type="ECO:0000256" key="4">
    <source>
        <dbReference type="PROSITE-ProRule" id="PRU00024"/>
    </source>
</evidence>
<dbReference type="PROSITE" id="PS00518">
    <property type="entry name" value="ZF_RING_1"/>
    <property type="match status" value="4"/>
</dbReference>
<dbReference type="InterPro" id="IPR017907">
    <property type="entry name" value="Znf_RING_CS"/>
</dbReference>
<feature type="domain" description="B30.2/SPRY" evidence="8">
    <location>
        <begin position="1514"/>
        <end position="1707"/>
    </location>
</feature>
<feature type="domain" description="RING-type" evidence="6">
    <location>
        <begin position="1257"/>
        <end position="1305"/>
    </location>
</feature>
<feature type="domain" description="RING-type" evidence="6">
    <location>
        <begin position="628"/>
        <end position="675"/>
    </location>
</feature>
<dbReference type="Pfam" id="PF00643">
    <property type="entry name" value="zf-B_box"/>
    <property type="match status" value="5"/>
</dbReference>
<dbReference type="Pfam" id="PF13445">
    <property type="entry name" value="zf-RING_UBOX"/>
    <property type="match status" value="1"/>
</dbReference>
<dbReference type="Gene3D" id="3.30.160.60">
    <property type="entry name" value="Classic Zinc Finger"/>
    <property type="match status" value="5"/>
</dbReference>
<dbReference type="Pfam" id="PF00622">
    <property type="entry name" value="SPRY"/>
    <property type="match status" value="3"/>
</dbReference>
<dbReference type="InterPro" id="IPR001870">
    <property type="entry name" value="B30.2/SPRY"/>
</dbReference>
<keyword evidence="2 4" id="KW-0863">Zinc-finger</keyword>
<dbReference type="SUPFAM" id="SSF49899">
    <property type="entry name" value="Concanavalin A-like lectins/glucanases"/>
    <property type="match status" value="3"/>
</dbReference>
<feature type="domain" description="RING-type" evidence="6">
    <location>
        <begin position="481"/>
        <end position="528"/>
    </location>
</feature>
<dbReference type="InterPro" id="IPR006574">
    <property type="entry name" value="PRY"/>
</dbReference>
<dbReference type="PROSITE" id="PS50119">
    <property type="entry name" value="ZF_BBOX"/>
    <property type="match status" value="5"/>
</dbReference>
<dbReference type="EMBL" id="JAGFMF010012115">
    <property type="protein sequence ID" value="KAG8507260.1"/>
    <property type="molecule type" value="Genomic_DNA"/>
</dbReference>
<gene>
    <name evidence="9" type="ORF">J0S82_005619</name>
</gene>
<protein>
    <submittedName>
        <fullName evidence="9">E3 ubiquitin-protein ligase TRIM38</fullName>
    </submittedName>
</protein>
<dbReference type="InterPro" id="IPR035790">
    <property type="entry name" value="SPRY/PRY_TRIM38"/>
</dbReference>
<evidence type="ECO:0000256" key="5">
    <source>
        <dbReference type="SAM" id="Coils"/>
    </source>
</evidence>
<dbReference type="PROSITE" id="PS50089">
    <property type="entry name" value="ZF_RING_2"/>
    <property type="match status" value="4"/>
</dbReference>
<dbReference type="SMART" id="SM00336">
    <property type="entry name" value="BBOX"/>
    <property type="match status" value="5"/>
</dbReference>
<evidence type="ECO:0000259" key="8">
    <source>
        <dbReference type="PROSITE" id="PS50188"/>
    </source>
</evidence>
<feature type="domain" description="B box-type" evidence="7">
    <location>
        <begin position="695"/>
        <end position="736"/>
    </location>
</feature>
<dbReference type="InterPro" id="IPR001841">
    <property type="entry name" value="Znf_RING"/>
</dbReference>
<evidence type="ECO:0000259" key="7">
    <source>
        <dbReference type="PROSITE" id="PS50119"/>
    </source>
</evidence>
<feature type="domain" description="B30.2/SPRY" evidence="8">
    <location>
        <begin position="274"/>
        <end position="464"/>
    </location>
</feature>
<keyword evidence="5" id="KW-0175">Coiled coil</keyword>
<dbReference type="InterPro" id="IPR027370">
    <property type="entry name" value="Znf-RING_euk"/>
</dbReference>
<organism evidence="9 10">
    <name type="scientific">Galemys pyrenaicus</name>
    <name type="common">Iberian desman</name>
    <name type="synonym">Pyrenean desman</name>
    <dbReference type="NCBI Taxonomy" id="202257"/>
    <lineage>
        <taxon>Eukaryota</taxon>
        <taxon>Metazoa</taxon>
        <taxon>Chordata</taxon>
        <taxon>Craniata</taxon>
        <taxon>Vertebrata</taxon>
        <taxon>Euteleostomi</taxon>
        <taxon>Mammalia</taxon>
        <taxon>Eutheria</taxon>
        <taxon>Laurasiatheria</taxon>
        <taxon>Eulipotyphla</taxon>
        <taxon>Talpidae</taxon>
        <taxon>Galemys</taxon>
    </lineage>
</organism>
<dbReference type="InterPro" id="IPR013320">
    <property type="entry name" value="ConA-like_dom_sf"/>
</dbReference>
<dbReference type="SMART" id="SM00184">
    <property type="entry name" value="RING"/>
    <property type="match status" value="4"/>
</dbReference>
<feature type="domain" description="RING-type" evidence="6">
    <location>
        <begin position="16"/>
        <end position="63"/>
    </location>
</feature>
<dbReference type="PANTHER" id="PTHR24103">
    <property type="entry name" value="E3 UBIQUITIN-PROTEIN LIGASE TRIM"/>
    <property type="match status" value="1"/>
</dbReference>
<evidence type="ECO:0000256" key="1">
    <source>
        <dbReference type="ARBA" id="ARBA00022723"/>
    </source>
</evidence>
<feature type="coiled-coil region" evidence="5">
    <location>
        <begin position="1400"/>
        <end position="1474"/>
    </location>
</feature>
<feature type="domain" description="B box-type" evidence="7">
    <location>
        <begin position="553"/>
        <end position="594"/>
    </location>
</feature>
<dbReference type="SMART" id="SM00449">
    <property type="entry name" value="SPRY"/>
    <property type="match status" value="3"/>
</dbReference>
<dbReference type="InterPro" id="IPR003879">
    <property type="entry name" value="Butyrophylin_SPRY"/>
</dbReference>
<name>A0A8J6DGW1_GALPY</name>
<evidence type="ECO:0000259" key="6">
    <source>
        <dbReference type="PROSITE" id="PS50089"/>
    </source>
</evidence>